<reference evidence="1" key="1">
    <citation type="submission" date="2019-09" db="EMBL/GenBank/DDBJ databases">
        <title>Characterisation of the sponge microbiome using genome-centric metagenomics.</title>
        <authorList>
            <person name="Engelberts J.P."/>
            <person name="Robbins S.J."/>
            <person name="De Goeij J.M."/>
            <person name="Aranda M."/>
            <person name="Bell S.C."/>
            <person name="Webster N.S."/>
        </authorList>
    </citation>
    <scope>NUCLEOTIDE SEQUENCE</scope>
    <source>
        <strain evidence="1">SB0664_bin_43</strain>
    </source>
</reference>
<dbReference type="EMBL" id="VXRY01000130">
    <property type="protein sequence ID" value="MXY33120.1"/>
    <property type="molecule type" value="Genomic_DNA"/>
</dbReference>
<comment type="caution">
    <text evidence="1">The sequence shown here is derived from an EMBL/GenBank/DDBJ whole genome shotgun (WGS) entry which is preliminary data.</text>
</comment>
<protein>
    <submittedName>
        <fullName evidence="1">Uncharacterized protein</fullName>
    </submittedName>
</protein>
<dbReference type="AlphaFoldDB" id="A0A6B0Y078"/>
<sequence>MAVKRSSDKEIVILDRRDSAIYAEVHHVDYHADKARELLADCEPDSIWETASDGTVSAKDAHFDEDTETIINVVAMDMIELKGVRKTFEKVHVMTFGRDLPPPHTEDREKPVEVSVAEAELAHGVMVDWVWRLAARKSRRLNLLLQEMQDLRSAALRAFPEYAHALETAATEGGASNAKAVGSALHKLPNRVVRAMAKCMTDMEKKFAAIGVCECIEARVDKVRETAFDWSFQDRWETDDREPVHPAPAYARTLGSRSFRRKMEVVLGRDIALAVIFAYDDESTAKCGAVKRPSWFQRQFSCDVL</sequence>
<organism evidence="1">
    <name type="scientific">Boseongicola sp. SB0664_bin_43</name>
    <dbReference type="NCBI Taxonomy" id="2604844"/>
    <lineage>
        <taxon>Bacteria</taxon>
        <taxon>Pseudomonadati</taxon>
        <taxon>Pseudomonadota</taxon>
        <taxon>Alphaproteobacteria</taxon>
        <taxon>Rhodobacterales</taxon>
        <taxon>Paracoccaceae</taxon>
        <taxon>Boseongicola</taxon>
    </lineage>
</organism>
<proteinExistence type="predicted"/>
<accession>A0A6B0Y078</accession>
<name>A0A6B0Y078_9RHOB</name>
<gene>
    <name evidence="1" type="ORF">F4Y60_03325</name>
</gene>
<evidence type="ECO:0000313" key="1">
    <source>
        <dbReference type="EMBL" id="MXY33120.1"/>
    </source>
</evidence>